<dbReference type="PANTHER" id="PTHR31118">
    <property type="entry name" value="CYCLASE-LIKE PROTEIN 2"/>
    <property type="match status" value="1"/>
</dbReference>
<organism evidence="2 3">
    <name type="scientific">Adhaeribacter aerolatus</name>
    <dbReference type="NCBI Taxonomy" id="670289"/>
    <lineage>
        <taxon>Bacteria</taxon>
        <taxon>Pseudomonadati</taxon>
        <taxon>Bacteroidota</taxon>
        <taxon>Cytophagia</taxon>
        <taxon>Cytophagales</taxon>
        <taxon>Hymenobacteraceae</taxon>
        <taxon>Adhaeribacter</taxon>
    </lineage>
</organism>
<accession>A0A512AUN6</accession>
<feature type="signal peptide" evidence="1">
    <location>
        <begin position="1"/>
        <end position="22"/>
    </location>
</feature>
<dbReference type="AlphaFoldDB" id="A0A512AUN6"/>
<dbReference type="EMBL" id="BJYS01000005">
    <property type="protein sequence ID" value="GEO03421.1"/>
    <property type="molecule type" value="Genomic_DNA"/>
</dbReference>
<gene>
    <name evidence="2" type="ORF">AAE02nite_10850</name>
</gene>
<comment type="caution">
    <text evidence="2">The sequence shown here is derived from an EMBL/GenBank/DDBJ whole genome shotgun (WGS) entry which is preliminary data.</text>
</comment>
<feature type="chain" id="PRO_5021722598" evidence="1">
    <location>
        <begin position="23"/>
        <end position="268"/>
    </location>
</feature>
<dbReference type="InterPro" id="IPR007325">
    <property type="entry name" value="KFase/CYL"/>
</dbReference>
<evidence type="ECO:0000313" key="3">
    <source>
        <dbReference type="Proteomes" id="UP000321532"/>
    </source>
</evidence>
<dbReference type="OrthoDB" id="9796085at2"/>
<dbReference type="GO" id="GO:0004061">
    <property type="term" value="F:arylformamidase activity"/>
    <property type="evidence" value="ECO:0007669"/>
    <property type="project" value="InterPro"/>
</dbReference>
<dbReference type="PROSITE" id="PS51257">
    <property type="entry name" value="PROKAR_LIPOPROTEIN"/>
    <property type="match status" value="1"/>
</dbReference>
<evidence type="ECO:0000313" key="2">
    <source>
        <dbReference type="EMBL" id="GEO03421.1"/>
    </source>
</evidence>
<protein>
    <submittedName>
        <fullName evidence="2">Cyclase</fullName>
    </submittedName>
</protein>
<dbReference type="RefSeq" id="WP_146895724.1">
    <property type="nucleotide sequence ID" value="NZ_BJYS01000005.1"/>
</dbReference>
<reference evidence="2 3" key="1">
    <citation type="submission" date="2019-07" db="EMBL/GenBank/DDBJ databases">
        <title>Whole genome shotgun sequence of Adhaeribacter aerolatus NBRC 106133.</title>
        <authorList>
            <person name="Hosoyama A."/>
            <person name="Uohara A."/>
            <person name="Ohji S."/>
            <person name="Ichikawa N."/>
        </authorList>
    </citation>
    <scope>NUCLEOTIDE SEQUENCE [LARGE SCALE GENOMIC DNA]</scope>
    <source>
        <strain evidence="2 3">NBRC 106133</strain>
    </source>
</reference>
<dbReference type="GO" id="GO:0019441">
    <property type="term" value="P:L-tryptophan catabolic process to kynurenine"/>
    <property type="evidence" value="ECO:0007669"/>
    <property type="project" value="InterPro"/>
</dbReference>
<sequence>MKTLSSCIVFIIWLLGVGCSQSTNFPAGQWIDLSYDLSAQTITWPTSEPFRLDTVAAGRTEKGYYYSAFNFCGSEHGGTHLDAPIHFAENRRTVDQIPLSQLIGPAVKIDISGRVAANRDYQITVRDLLDWEAQHGRIPDSSIVLLYTEFGKYWPDPTKYLGTDKRGAAGVAALHFPGLAPAAAIWLIQNRRIKAVGIDTASIDFGQSQNYGSHVALMEQNIPAFENVANLDQVPAVGAQVIALPLKIKGGSGGPLRMIAFITESPAK</sequence>
<keyword evidence="3" id="KW-1185">Reference proteome</keyword>
<evidence type="ECO:0000256" key="1">
    <source>
        <dbReference type="SAM" id="SignalP"/>
    </source>
</evidence>
<dbReference type="Pfam" id="PF04199">
    <property type="entry name" value="Cyclase"/>
    <property type="match status" value="1"/>
</dbReference>
<dbReference type="SUPFAM" id="SSF102198">
    <property type="entry name" value="Putative cyclase"/>
    <property type="match status" value="1"/>
</dbReference>
<keyword evidence="1" id="KW-0732">Signal</keyword>
<proteinExistence type="predicted"/>
<dbReference type="Proteomes" id="UP000321532">
    <property type="component" value="Unassembled WGS sequence"/>
</dbReference>
<dbReference type="InterPro" id="IPR037175">
    <property type="entry name" value="KFase_sf"/>
</dbReference>
<dbReference type="PANTHER" id="PTHR31118:SF12">
    <property type="entry name" value="CYCLASE-LIKE PROTEIN 2"/>
    <property type="match status" value="1"/>
</dbReference>
<dbReference type="Gene3D" id="3.50.30.50">
    <property type="entry name" value="Putative cyclase"/>
    <property type="match status" value="1"/>
</dbReference>
<name>A0A512AUN6_9BACT</name>